<dbReference type="Proteomes" id="UP000283619">
    <property type="component" value="Unassembled WGS sequence"/>
</dbReference>
<gene>
    <name evidence="1" type="ORF">BK673_16160</name>
</gene>
<protein>
    <submittedName>
        <fullName evidence="1">Uncharacterized protein</fullName>
    </submittedName>
</protein>
<evidence type="ECO:0000313" key="1">
    <source>
        <dbReference type="EMBL" id="ROO08073.1"/>
    </source>
</evidence>
<evidence type="ECO:0000313" key="2">
    <source>
        <dbReference type="Proteomes" id="UP000283619"/>
    </source>
</evidence>
<sequence length="84" mass="9607">MRYIYEQYDVSKLNAYPDVLKCMKLLNSAAATSDKTLYQYVQDTLSKLIEHHGLQPITTEIEKNAVQAQSYASFRYGRQLKAAA</sequence>
<reference evidence="1 2" key="1">
    <citation type="submission" date="2016-10" db="EMBL/GenBank/DDBJ databases">
        <title>Comparative genome analysis of multiple Pseudomonas spp. focuses on biocontrol and plant growth promoting traits.</title>
        <authorList>
            <person name="Tao X.-Y."/>
            <person name="Taylor C.G."/>
        </authorList>
    </citation>
    <scope>NUCLEOTIDE SEQUENCE [LARGE SCALE GENOMIC DNA]</scope>
    <source>
        <strain evidence="1 2">36G2</strain>
    </source>
</reference>
<name>A0A423P4F9_PSEFL</name>
<dbReference type="AlphaFoldDB" id="A0A423P4F9"/>
<proteinExistence type="predicted"/>
<comment type="caution">
    <text evidence="1">The sequence shown here is derived from an EMBL/GenBank/DDBJ whole genome shotgun (WGS) entry which is preliminary data.</text>
</comment>
<dbReference type="EMBL" id="MOBZ01000013">
    <property type="protein sequence ID" value="ROO08073.1"/>
    <property type="molecule type" value="Genomic_DNA"/>
</dbReference>
<accession>A0A423P4F9</accession>
<organism evidence="1 2">
    <name type="scientific">Pseudomonas fluorescens</name>
    <dbReference type="NCBI Taxonomy" id="294"/>
    <lineage>
        <taxon>Bacteria</taxon>
        <taxon>Pseudomonadati</taxon>
        <taxon>Pseudomonadota</taxon>
        <taxon>Gammaproteobacteria</taxon>
        <taxon>Pseudomonadales</taxon>
        <taxon>Pseudomonadaceae</taxon>
        <taxon>Pseudomonas</taxon>
    </lineage>
</organism>